<keyword evidence="7" id="KW-0679">Respiratory chain</keyword>
<dbReference type="AlphaFoldDB" id="A0A4Y7LP77"/>
<evidence type="ECO:0000256" key="10">
    <source>
        <dbReference type="ARBA" id="ARBA00022946"/>
    </source>
</evidence>
<comment type="function">
    <text evidence="1">Accessory subunit of the mitochondrial membrane respiratory chain NADH dehydrogenase (Complex I), that is believed not to be involved in catalysis. Complex I functions in the transfer of electrons from NADH to the respiratory chain. The immediate electron acceptor for the enzyme is believed to be ubiquinone.</text>
</comment>
<gene>
    <name evidence="18" type="primary">EOG090X0FIE</name>
</gene>
<keyword evidence="9" id="KW-0999">Mitochondrion inner membrane</keyword>
<accession>A0A4Y7LP77</accession>
<evidence type="ECO:0000256" key="15">
    <source>
        <dbReference type="ARBA" id="ARBA00032395"/>
    </source>
</evidence>
<keyword evidence="8 17" id="KW-0812">Transmembrane</keyword>
<dbReference type="PANTHER" id="PTHR13178:SF0">
    <property type="entry name" value="NADH DEHYDROGENASE [UBIQUINONE] 1 BETA SUBCOMPLEX SUBUNIT 5, MITOCHONDRIAL"/>
    <property type="match status" value="1"/>
</dbReference>
<evidence type="ECO:0000256" key="16">
    <source>
        <dbReference type="ARBA" id="ARBA00032550"/>
    </source>
</evidence>
<organism evidence="18">
    <name type="scientific">Eubosmina coregoni</name>
    <dbReference type="NCBI Taxonomy" id="186181"/>
    <lineage>
        <taxon>Eukaryota</taxon>
        <taxon>Metazoa</taxon>
        <taxon>Ecdysozoa</taxon>
        <taxon>Arthropoda</taxon>
        <taxon>Crustacea</taxon>
        <taxon>Branchiopoda</taxon>
        <taxon>Diplostraca</taxon>
        <taxon>Cladocera</taxon>
        <taxon>Anomopoda</taxon>
        <taxon>Bosminidae</taxon>
        <taxon>Eubosmina</taxon>
    </lineage>
</organism>
<comment type="subcellular location">
    <subcellularLocation>
        <location evidence="2">Mitochondrion inner membrane</location>
        <topology evidence="2">Single-pass membrane protein</topology>
    </subcellularLocation>
</comment>
<keyword evidence="10" id="KW-0809">Transit peptide</keyword>
<feature type="transmembrane region" description="Helical" evidence="17">
    <location>
        <begin position="45"/>
        <end position="67"/>
    </location>
</feature>
<evidence type="ECO:0000313" key="18">
    <source>
        <dbReference type="EMBL" id="SVE70116.1"/>
    </source>
</evidence>
<dbReference type="Pfam" id="PF09781">
    <property type="entry name" value="NDUF_B5"/>
    <property type="match status" value="1"/>
</dbReference>
<dbReference type="GO" id="GO:0005743">
    <property type="term" value="C:mitochondrial inner membrane"/>
    <property type="evidence" value="ECO:0007669"/>
    <property type="project" value="UniProtKB-SubCell"/>
</dbReference>
<keyword evidence="6" id="KW-0813">Transport</keyword>
<name>A0A4Y7LP77_9CRUS</name>
<dbReference type="PANTHER" id="PTHR13178">
    <property type="entry name" value="NADH-UBIQUINONE OXIDOREDUCTASE SGDH SUBUNIT"/>
    <property type="match status" value="1"/>
</dbReference>
<evidence type="ECO:0000256" key="7">
    <source>
        <dbReference type="ARBA" id="ARBA00022660"/>
    </source>
</evidence>
<comment type="similarity">
    <text evidence="3">Belongs to the complex I NDUFB5 subunit family.</text>
</comment>
<keyword evidence="14 17" id="KW-0472">Membrane</keyword>
<keyword evidence="13" id="KW-0496">Mitochondrion</keyword>
<evidence type="ECO:0000256" key="11">
    <source>
        <dbReference type="ARBA" id="ARBA00022982"/>
    </source>
</evidence>
<evidence type="ECO:0000256" key="17">
    <source>
        <dbReference type="SAM" id="Phobius"/>
    </source>
</evidence>
<evidence type="ECO:0000256" key="8">
    <source>
        <dbReference type="ARBA" id="ARBA00022692"/>
    </source>
</evidence>
<protein>
    <recommendedName>
        <fullName evidence="5">NADH dehydrogenase [ubiquinone] 1 beta subcomplex subunit 5, mitochondrial</fullName>
    </recommendedName>
    <alternativeName>
        <fullName evidence="16">Complex I-SGDH</fullName>
    </alternativeName>
    <alternativeName>
        <fullName evidence="15">NADH-ubiquinone oxidoreductase SGDH subunit</fullName>
    </alternativeName>
</protein>
<evidence type="ECO:0000256" key="4">
    <source>
        <dbReference type="ARBA" id="ARBA00011533"/>
    </source>
</evidence>
<evidence type="ECO:0000256" key="12">
    <source>
        <dbReference type="ARBA" id="ARBA00022989"/>
    </source>
</evidence>
<reference evidence="18" key="1">
    <citation type="submission" date="2018-08" db="EMBL/GenBank/DDBJ databases">
        <authorList>
            <person name="Cornetti L."/>
        </authorList>
    </citation>
    <scope>NUCLEOTIDE SEQUENCE</scope>
    <source>
        <strain evidence="18">FI-BAL1-1</strain>
    </source>
</reference>
<sequence length="170" mass="20145">MAVMSLLRSPNTLISKSLIREMSGGHHTFQIKPARWSWNKFKDMLHFYTMVAVIPSTIVITCINIFIGPAKLVPIPEGYNPQEYEYHQHPITRWMAKNITKSYQQEYEMHLHNIYEQEYRMKLRATEAKVKAKMRENQDVQTYYYQPVSTRYYKYASEINRRAPEEGGTS</sequence>
<evidence type="ECO:0000256" key="13">
    <source>
        <dbReference type="ARBA" id="ARBA00023128"/>
    </source>
</evidence>
<evidence type="ECO:0000256" key="2">
    <source>
        <dbReference type="ARBA" id="ARBA00004434"/>
    </source>
</evidence>
<keyword evidence="11" id="KW-0249">Electron transport</keyword>
<evidence type="ECO:0000256" key="1">
    <source>
        <dbReference type="ARBA" id="ARBA00003195"/>
    </source>
</evidence>
<evidence type="ECO:0000256" key="3">
    <source>
        <dbReference type="ARBA" id="ARBA00007152"/>
    </source>
</evidence>
<comment type="subunit">
    <text evidence="4">Complex I is composed of 45 different subunits.</text>
</comment>
<evidence type="ECO:0000256" key="6">
    <source>
        <dbReference type="ARBA" id="ARBA00022448"/>
    </source>
</evidence>
<proteinExistence type="evidence at transcript level"/>
<dbReference type="EMBL" id="LR000497">
    <property type="protein sequence ID" value="SVE70116.1"/>
    <property type="molecule type" value="mRNA"/>
</dbReference>
<evidence type="ECO:0000256" key="14">
    <source>
        <dbReference type="ARBA" id="ARBA00023136"/>
    </source>
</evidence>
<evidence type="ECO:0000256" key="5">
    <source>
        <dbReference type="ARBA" id="ARBA00015175"/>
    </source>
</evidence>
<dbReference type="InterPro" id="IPR019173">
    <property type="entry name" value="NADH_UbQ_OxRdtase_B5_su"/>
</dbReference>
<evidence type="ECO:0000256" key="9">
    <source>
        <dbReference type="ARBA" id="ARBA00022792"/>
    </source>
</evidence>
<keyword evidence="12 17" id="KW-1133">Transmembrane helix</keyword>